<dbReference type="Pfam" id="PF02698">
    <property type="entry name" value="DUF218"/>
    <property type="match status" value="1"/>
</dbReference>
<feature type="transmembrane region" description="Helical" evidence="1">
    <location>
        <begin position="39"/>
        <end position="57"/>
    </location>
</feature>
<dbReference type="RefSeq" id="WP_212785561.1">
    <property type="nucleotide sequence ID" value="NZ_AP019536.1"/>
</dbReference>
<dbReference type="EMBL" id="AP019536">
    <property type="protein sequence ID" value="BBJ00316.1"/>
    <property type="molecule type" value="Genomic_DNA"/>
</dbReference>
<evidence type="ECO:0000259" key="2">
    <source>
        <dbReference type="Pfam" id="PF02698"/>
    </source>
</evidence>
<protein>
    <submittedName>
        <fullName evidence="3">Membrane protein</fullName>
    </submittedName>
</protein>
<dbReference type="CDD" id="cd06259">
    <property type="entry name" value="YdcF-like"/>
    <property type="match status" value="1"/>
</dbReference>
<dbReference type="PANTHER" id="PTHR30336">
    <property type="entry name" value="INNER MEMBRANE PROTEIN, PROBABLE PERMEASE"/>
    <property type="match status" value="1"/>
</dbReference>
<evidence type="ECO:0000313" key="4">
    <source>
        <dbReference type="Proteomes" id="UP001319121"/>
    </source>
</evidence>
<keyword evidence="1" id="KW-1133">Transmembrane helix</keyword>
<name>A0AAN1T076_9PROT</name>
<dbReference type="InterPro" id="IPR003848">
    <property type="entry name" value="DUF218"/>
</dbReference>
<proteinExistence type="predicted"/>
<feature type="transmembrane region" description="Helical" evidence="1">
    <location>
        <begin position="12"/>
        <end position="32"/>
    </location>
</feature>
<keyword evidence="4" id="KW-1185">Reference proteome</keyword>
<dbReference type="PANTHER" id="PTHR30336:SF4">
    <property type="entry name" value="ENVELOPE BIOGENESIS FACTOR ELYC"/>
    <property type="match status" value="1"/>
</dbReference>
<dbReference type="InterPro" id="IPR014729">
    <property type="entry name" value="Rossmann-like_a/b/a_fold"/>
</dbReference>
<gene>
    <name evidence="3" type="ORF">FGKAn22_20080</name>
</gene>
<keyword evidence="1" id="KW-0812">Transmembrane</keyword>
<keyword evidence="1" id="KW-0472">Membrane</keyword>
<dbReference type="AlphaFoldDB" id="A0AAN1T076"/>
<dbReference type="KEGG" id="fku:FGKAn22_20080"/>
<dbReference type="GO" id="GO:0000270">
    <property type="term" value="P:peptidoglycan metabolic process"/>
    <property type="evidence" value="ECO:0007669"/>
    <property type="project" value="TreeGrafter"/>
</dbReference>
<dbReference type="Gene3D" id="3.40.50.620">
    <property type="entry name" value="HUPs"/>
    <property type="match status" value="1"/>
</dbReference>
<dbReference type="InterPro" id="IPR051599">
    <property type="entry name" value="Cell_Envelope_Assoc"/>
</dbReference>
<sequence>MSWFTTNTVAAFLLPPLSLLLVLALGIFLLYRRKKSAKAVLLTALALLWLASTPYVAESGLHLLEERTSIPDIQRQQADAIVILGGGTYFHAPDYAGQDTVSEPTLVRLRYGARLQRETGKPILVSGGKPHGNQLSEAQQMKVALEQDFRIPVRWTEDTSDNTFENAHHSFRMLQQQGIRKIYLVTHGWHMPRAAEVFRRAGFEVVEAPTAFTTRYRTDLLAFLPRAESLVDSKIFVHEAIGLLWYRIRSTISN</sequence>
<reference evidence="3 4" key="1">
    <citation type="submission" date="2019-03" db="EMBL/GenBank/DDBJ databases">
        <title>Complete genome sequence of Ferrigenium kumadai strain An22, a microaerophilic iron-oxidizing bacterium isolated from a paddy field soil.</title>
        <authorList>
            <person name="Watanabe T."/>
            <person name="Asakawa S."/>
        </authorList>
    </citation>
    <scope>NUCLEOTIDE SEQUENCE [LARGE SCALE GENOMIC DNA]</scope>
    <source>
        <strain evidence="3 4">An22</strain>
    </source>
</reference>
<accession>A0AAN1T076</accession>
<organism evidence="3 4">
    <name type="scientific">Ferrigenium kumadai</name>
    <dbReference type="NCBI Taxonomy" id="1682490"/>
    <lineage>
        <taxon>Bacteria</taxon>
        <taxon>Pseudomonadati</taxon>
        <taxon>Pseudomonadota</taxon>
        <taxon>Betaproteobacteria</taxon>
        <taxon>Nitrosomonadales</taxon>
        <taxon>Gallionellaceae</taxon>
        <taxon>Ferrigenium</taxon>
    </lineage>
</organism>
<dbReference type="GO" id="GO:0005886">
    <property type="term" value="C:plasma membrane"/>
    <property type="evidence" value="ECO:0007669"/>
    <property type="project" value="TreeGrafter"/>
</dbReference>
<evidence type="ECO:0000313" key="3">
    <source>
        <dbReference type="EMBL" id="BBJ00316.1"/>
    </source>
</evidence>
<evidence type="ECO:0000256" key="1">
    <source>
        <dbReference type="SAM" id="Phobius"/>
    </source>
</evidence>
<dbReference type="GO" id="GO:0043164">
    <property type="term" value="P:Gram-negative-bacterium-type cell wall biogenesis"/>
    <property type="evidence" value="ECO:0007669"/>
    <property type="project" value="TreeGrafter"/>
</dbReference>
<dbReference type="Proteomes" id="UP001319121">
    <property type="component" value="Chromosome"/>
</dbReference>
<feature type="domain" description="DUF218" evidence="2">
    <location>
        <begin position="79"/>
        <end position="242"/>
    </location>
</feature>